<evidence type="ECO:0000313" key="1">
    <source>
        <dbReference type="EMBL" id="KKL57922.1"/>
    </source>
</evidence>
<dbReference type="AlphaFoldDB" id="A0A0F9G3L5"/>
<reference evidence="1" key="1">
    <citation type="journal article" date="2015" name="Nature">
        <title>Complex archaea that bridge the gap between prokaryotes and eukaryotes.</title>
        <authorList>
            <person name="Spang A."/>
            <person name="Saw J.H."/>
            <person name="Jorgensen S.L."/>
            <person name="Zaremba-Niedzwiedzka K."/>
            <person name="Martijn J."/>
            <person name="Lind A.E."/>
            <person name="van Eijk R."/>
            <person name="Schleper C."/>
            <person name="Guy L."/>
            <person name="Ettema T.J."/>
        </authorList>
    </citation>
    <scope>NUCLEOTIDE SEQUENCE</scope>
</reference>
<name>A0A0F9G3L5_9ZZZZ</name>
<organism evidence="1">
    <name type="scientific">marine sediment metagenome</name>
    <dbReference type="NCBI Taxonomy" id="412755"/>
    <lineage>
        <taxon>unclassified sequences</taxon>
        <taxon>metagenomes</taxon>
        <taxon>ecological metagenomes</taxon>
    </lineage>
</organism>
<protein>
    <submittedName>
        <fullName evidence="1">Uncharacterized protein</fullName>
    </submittedName>
</protein>
<dbReference type="EMBL" id="LAZR01029995">
    <property type="protein sequence ID" value="KKL57922.1"/>
    <property type="molecule type" value="Genomic_DNA"/>
</dbReference>
<sequence>MIKCRAGTPSMAKLVQVIQVETLRGAGTEDDVARLVTQYWSKDGVLLAENDPNYPMVTELK</sequence>
<proteinExistence type="predicted"/>
<accession>A0A0F9G3L5</accession>
<gene>
    <name evidence="1" type="ORF">LCGC14_2230580</name>
</gene>
<comment type="caution">
    <text evidence="1">The sequence shown here is derived from an EMBL/GenBank/DDBJ whole genome shotgun (WGS) entry which is preliminary data.</text>
</comment>